<dbReference type="RefSeq" id="WP_090705303.1">
    <property type="nucleotide sequence ID" value="NZ_FNHH01000017.1"/>
</dbReference>
<name>A0A1G9US94_9SPHI</name>
<dbReference type="InterPro" id="IPR019238">
    <property type="entry name" value="AbiEi_2"/>
</dbReference>
<dbReference type="Pfam" id="PF09952">
    <property type="entry name" value="AbiEi_2"/>
    <property type="match status" value="1"/>
</dbReference>
<organism evidence="1 2">
    <name type="scientific">Daejeonella rubra</name>
    <dbReference type="NCBI Taxonomy" id="990371"/>
    <lineage>
        <taxon>Bacteria</taxon>
        <taxon>Pseudomonadati</taxon>
        <taxon>Bacteroidota</taxon>
        <taxon>Sphingobacteriia</taxon>
        <taxon>Sphingobacteriales</taxon>
        <taxon>Sphingobacteriaceae</taxon>
        <taxon>Daejeonella</taxon>
    </lineage>
</organism>
<dbReference type="EMBL" id="FNHH01000017">
    <property type="protein sequence ID" value="SDM62760.1"/>
    <property type="molecule type" value="Genomic_DNA"/>
</dbReference>
<accession>A0A1G9US94</accession>
<sequence>MNTKAYHIGHEALNRFTKHTGIAAEFSPTQGVEHFEDATIRFQDPRFTDVFDMEIKNEVRNHHLPALLDLKERNKRPYILIGQTIFPSVKDYLRKNGINYIDMAGNASIQTDQIVIYIDGQKWQDETHPMLLNRAFSKTGLRVVYLLLIDPMAVNYPVRLLAELTGASVGGVNNTVTGLLAMGFLRRINKTTTRIDLRETLVDRWISGYQERLKPALHLGNFRMKGGMENWEQVKLDAGSYWSGEAAAYKMRKNLFPKAVTIYTGMEKLDFMKLNQLIPHPEGEITLYQRFWNGPIGQADTHLAPVLLTYADLTDTMDPRCIDEAQELIKENKL</sequence>
<dbReference type="STRING" id="990371.SAMN05421813_11769"/>
<dbReference type="AlphaFoldDB" id="A0A1G9US94"/>
<evidence type="ECO:0000313" key="1">
    <source>
        <dbReference type="EMBL" id="SDM62760.1"/>
    </source>
</evidence>
<dbReference type="OrthoDB" id="593981at2"/>
<proteinExistence type="predicted"/>
<keyword evidence="2" id="KW-1185">Reference proteome</keyword>
<reference evidence="2" key="1">
    <citation type="submission" date="2016-10" db="EMBL/GenBank/DDBJ databases">
        <authorList>
            <person name="Varghese N."/>
            <person name="Submissions S."/>
        </authorList>
    </citation>
    <scope>NUCLEOTIDE SEQUENCE [LARGE SCALE GENOMIC DNA]</scope>
    <source>
        <strain evidence="2">DSM 24536</strain>
    </source>
</reference>
<gene>
    <name evidence="1" type="ORF">SAMN05421813_11769</name>
</gene>
<protein>
    <submittedName>
        <fullName evidence="1">Uncharacterized protein</fullName>
    </submittedName>
</protein>
<dbReference type="Proteomes" id="UP000199226">
    <property type="component" value="Unassembled WGS sequence"/>
</dbReference>
<evidence type="ECO:0000313" key="2">
    <source>
        <dbReference type="Proteomes" id="UP000199226"/>
    </source>
</evidence>